<gene>
    <name evidence="1" type="ORF">K466DRAFT_570468</name>
</gene>
<dbReference type="EMBL" id="ML212193">
    <property type="protein sequence ID" value="TFK79045.1"/>
    <property type="molecule type" value="Genomic_DNA"/>
</dbReference>
<evidence type="ECO:0000313" key="2">
    <source>
        <dbReference type="Proteomes" id="UP000308197"/>
    </source>
</evidence>
<organism evidence="1 2">
    <name type="scientific">Polyporus arcularius HHB13444</name>
    <dbReference type="NCBI Taxonomy" id="1314778"/>
    <lineage>
        <taxon>Eukaryota</taxon>
        <taxon>Fungi</taxon>
        <taxon>Dikarya</taxon>
        <taxon>Basidiomycota</taxon>
        <taxon>Agaricomycotina</taxon>
        <taxon>Agaricomycetes</taxon>
        <taxon>Polyporales</taxon>
        <taxon>Polyporaceae</taxon>
        <taxon>Polyporus</taxon>
    </lineage>
</organism>
<dbReference type="InParanoid" id="A0A5C3NP71"/>
<keyword evidence="2" id="KW-1185">Reference proteome</keyword>
<name>A0A5C3NP71_9APHY</name>
<reference evidence="1 2" key="1">
    <citation type="journal article" date="2019" name="Nat. Ecol. Evol.">
        <title>Megaphylogeny resolves global patterns of mushroom evolution.</title>
        <authorList>
            <person name="Varga T."/>
            <person name="Krizsan K."/>
            <person name="Foldi C."/>
            <person name="Dima B."/>
            <person name="Sanchez-Garcia M."/>
            <person name="Sanchez-Ramirez S."/>
            <person name="Szollosi G.J."/>
            <person name="Szarkandi J.G."/>
            <person name="Papp V."/>
            <person name="Albert L."/>
            <person name="Andreopoulos W."/>
            <person name="Angelini C."/>
            <person name="Antonin V."/>
            <person name="Barry K.W."/>
            <person name="Bougher N.L."/>
            <person name="Buchanan P."/>
            <person name="Buyck B."/>
            <person name="Bense V."/>
            <person name="Catcheside P."/>
            <person name="Chovatia M."/>
            <person name="Cooper J."/>
            <person name="Damon W."/>
            <person name="Desjardin D."/>
            <person name="Finy P."/>
            <person name="Geml J."/>
            <person name="Haridas S."/>
            <person name="Hughes K."/>
            <person name="Justo A."/>
            <person name="Karasinski D."/>
            <person name="Kautmanova I."/>
            <person name="Kiss B."/>
            <person name="Kocsube S."/>
            <person name="Kotiranta H."/>
            <person name="LaButti K.M."/>
            <person name="Lechner B.E."/>
            <person name="Liimatainen K."/>
            <person name="Lipzen A."/>
            <person name="Lukacs Z."/>
            <person name="Mihaltcheva S."/>
            <person name="Morgado L.N."/>
            <person name="Niskanen T."/>
            <person name="Noordeloos M.E."/>
            <person name="Ohm R.A."/>
            <person name="Ortiz-Santana B."/>
            <person name="Ovrebo C."/>
            <person name="Racz N."/>
            <person name="Riley R."/>
            <person name="Savchenko A."/>
            <person name="Shiryaev A."/>
            <person name="Soop K."/>
            <person name="Spirin V."/>
            <person name="Szebenyi C."/>
            <person name="Tomsovsky M."/>
            <person name="Tulloss R.E."/>
            <person name="Uehling J."/>
            <person name="Grigoriev I.V."/>
            <person name="Vagvolgyi C."/>
            <person name="Papp T."/>
            <person name="Martin F.M."/>
            <person name="Miettinen O."/>
            <person name="Hibbett D.S."/>
            <person name="Nagy L.G."/>
        </authorList>
    </citation>
    <scope>NUCLEOTIDE SEQUENCE [LARGE SCALE GENOMIC DNA]</scope>
    <source>
        <strain evidence="1 2">HHB13444</strain>
    </source>
</reference>
<accession>A0A5C3NP71</accession>
<proteinExistence type="predicted"/>
<dbReference type="AlphaFoldDB" id="A0A5C3NP71"/>
<protein>
    <submittedName>
        <fullName evidence="1">Uncharacterized protein</fullName>
    </submittedName>
</protein>
<dbReference type="Proteomes" id="UP000308197">
    <property type="component" value="Unassembled WGS sequence"/>
</dbReference>
<sequence>MSTPSIWLQTPSTGHYWEVSGHYVAGAWYPGPLEGCAAPMPPRMSARRAELHLVFLQALPSIRSPGTPQVYEINTPGRSFSLEDVNVMSVESLWCASPVQLRHAALSDEHCPYGWARGAAYLCNCVVMLTEVVVSHLVVSRLACFSHTSALARGASFLLESIVAASSHFCEQTSTQIYAWKGDNSSQYSDWASMPSRRPGPVRQLTGLSRELWSLQCKPYMTGKREGNTEVTLRRFTQADACGRQFNLPRQNATLRAIKSPSPAPPMPPGFSRGRVCWSLEASEYQGRHCGLCMGGGVCIRDMLPGLSPAVDLLISCLPRRNLPSSLNPLLSRLDPGCAVGAGDWAGSAARALEDGWAALGNCKCKAPSSIRVVSLQFDYESPENIGPAGYPNIRPIDESNLIINTFSRKEDPSLVVPRFSSVRESSITIVVFEVFGVEKK</sequence>
<evidence type="ECO:0000313" key="1">
    <source>
        <dbReference type="EMBL" id="TFK79045.1"/>
    </source>
</evidence>